<dbReference type="EMBL" id="CAKJTI010000001">
    <property type="protein sequence ID" value="CAG9610960.1"/>
    <property type="molecule type" value="Genomic_DNA"/>
</dbReference>
<reference evidence="1 2" key="1">
    <citation type="submission" date="2021-10" db="EMBL/GenBank/DDBJ databases">
        <authorList>
            <person name="Criscuolo A."/>
        </authorList>
    </citation>
    <scope>NUCLEOTIDE SEQUENCE [LARGE SCALE GENOMIC DNA]</scope>
    <source>
        <strain evidence="2">CIP 111899</strain>
    </source>
</reference>
<dbReference type="Proteomes" id="UP000789423">
    <property type="component" value="Unassembled WGS sequence"/>
</dbReference>
<proteinExistence type="predicted"/>
<comment type="caution">
    <text evidence="1">The sequence shown here is derived from an EMBL/GenBank/DDBJ whole genome shotgun (WGS) entry which is preliminary data.</text>
</comment>
<organism evidence="1 2">
    <name type="scientific">Bacillus rhizoplanae</name>
    <dbReference type="NCBI Taxonomy" id="2880966"/>
    <lineage>
        <taxon>Bacteria</taxon>
        <taxon>Bacillati</taxon>
        <taxon>Bacillota</taxon>
        <taxon>Bacilli</taxon>
        <taxon>Bacillales</taxon>
        <taxon>Bacillaceae</taxon>
        <taxon>Bacillus</taxon>
    </lineage>
</organism>
<dbReference type="RefSeq" id="WP_230573312.1">
    <property type="nucleotide sequence ID" value="NZ_CAKJTI010000001.1"/>
</dbReference>
<gene>
    <name evidence="1" type="ORF">BACCIP111899_00132</name>
</gene>
<evidence type="ECO:0000313" key="1">
    <source>
        <dbReference type="EMBL" id="CAG9610960.1"/>
    </source>
</evidence>
<name>A0ABM8Y5J0_9BACI</name>
<accession>A0ABM8Y5J0</accession>
<keyword evidence="2" id="KW-1185">Reference proteome</keyword>
<protein>
    <submittedName>
        <fullName evidence="1">Uncharacterized protein</fullName>
    </submittedName>
</protein>
<sequence length="98" mass="11165">MLPKNGSNISNSGNSHVNVNVTVDTSSIAYAMMCYWHTSGMITDEQFTHMITNFGNLLNKDDDMLPQLLSNKEYSPYMMRSKNTVDTLKTFIPSFFNR</sequence>
<evidence type="ECO:0000313" key="2">
    <source>
        <dbReference type="Proteomes" id="UP000789423"/>
    </source>
</evidence>